<gene>
    <name evidence="12" type="ORF">PVT01_140009900</name>
</gene>
<feature type="region of interest" description="Disordered" evidence="11">
    <location>
        <begin position="349"/>
        <end position="406"/>
    </location>
</feature>
<feature type="compositionally biased region" description="Basic and acidic residues" evidence="11">
    <location>
        <begin position="387"/>
        <end position="405"/>
    </location>
</feature>
<dbReference type="InterPro" id="IPR022816">
    <property type="entry name" value="Condensin_barren_su2"/>
</dbReference>
<evidence type="ECO:0000256" key="9">
    <source>
        <dbReference type="ARBA" id="ARBA00023067"/>
    </source>
</evidence>
<feature type="region of interest" description="Disordered" evidence="11">
    <location>
        <begin position="264"/>
        <end position="293"/>
    </location>
</feature>
<name>A0A1G4H447_PLAVI</name>
<evidence type="ECO:0000256" key="2">
    <source>
        <dbReference type="ARBA" id="ARBA00004496"/>
    </source>
</evidence>
<keyword evidence="5" id="KW-0158">Chromosome</keyword>
<keyword evidence="9" id="KW-0226">DNA condensation</keyword>
<dbReference type="VEuPathDB" id="PlasmoDB:PVP01_1404900"/>
<reference evidence="12 13" key="1">
    <citation type="submission" date="2016-07" db="EMBL/GenBank/DDBJ databases">
        <authorList>
            <consortium name="Pathogen Informatics"/>
        </authorList>
    </citation>
    <scope>NUCLEOTIDE SEQUENCE [LARGE SCALE GENOMIC DNA]</scope>
</reference>
<dbReference type="Proteomes" id="UP000196402">
    <property type="component" value="Chromosome 14"/>
</dbReference>
<keyword evidence="10" id="KW-0131">Cell cycle</keyword>
<evidence type="ECO:0000256" key="10">
    <source>
        <dbReference type="ARBA" id="ARBA00023306"/>
    </source>
</evidence>
<dbReference type="EMBL" id="LT615252">
    <property type="protein sequence ID" value="SCO69626.1"/>
    <property type="molecule type" value="Genomic_DNA"/>
</dbReference>
<evidence type="ECO:0000256" key="11">
    <source>
        <dbReference type="SAM" id="MobiDB-lite"/>
    </source>
</evidence>
<evidence type="ECO:0000256" key="6">
    <source>
        <dbReference type="ARBA" id="ARBA00022490"/>
    </source>
</evidence>
<dbReference type="GO" id="GO:0000796">
    <property type="term" value="C:condensin complex"/>
    <property type="evidence" value="ECO:0007669"/>
    <property type="project" value="InterPro"/>
</dbReference>
<dbReference type="eggNOG" id="KOG2328">
    <property type="taxonomic scope" value="Eukaryota"/>
</dbReference>
<evidence type="ECO:0000256" key="8">
    <source>
        <dbReference type="ARBA" id="ARBA00022776"/>
    </source>
</evidence>
<evidence type="ECO:0000256" key="3">
    <source>
        <dbReference type="ARBA" id="ARBA00009471"/>
    </source>
</evidence>
<organism evidence="12 13">
    <name type="scientific">Plasmodium vivax</name>
    <name type="common">malaria parasite P. vivax</name>
    <dbReference type="NCBI Taxonomy" id="5855"/>
    <lineage>
        <taxon>Eukaryota</taxon>
        <taxon>Sar</taxon>
        <taxon>Alveolata</taxon>
        <taxon>Apicomplexa</taxon>
        <taxon>Aconoidasida</taxon>
        <taxon>Haemosporida</taxon>
        <taxon>Plasmodiidae</taxon>
        <taxon>Plasmodium</taxon>
        <taxon>Plasmodium (Plasmodium)</taxon>
    </lineage>
</organism>
<evidence type="ECO:0000313" key="13">
    <source>
        <dbReference type="Proteomes" id="UP000196402"/>
    </source>
</evidence>
<evidence type="ECO:0000256" key="7">
    <source>
        <dbReference type="ARBA" id="ARBA00022618"/>
    </source>
</evidence>
<dbReference type="Pfam" id="PF05786">
    <property type="entry name" value="Cnd2"/>
    <property type="match status" value="2"/>
</dbReference>
<proteinExistence type="inferred from homology"/>
<dbReference type="PANTHER" id="PTHR13108">
    <property type="entry name" value="CONDENSIN COMPLEX SUBUNIT 2"/>
    <property type="match status" value="1"/>
</dbReference>
<dbReference type="GO" id="GO:0051301">
    <property type="term" value="P:cell division"/>
    <property type="evidence" value="ECO:0007669"/>
    <property type="project" value="UniProtKB-KW"/>
</dbReference>
<dbReference type="GO" id="GO:0005737">
    <property type="term" value="C:cytoplasm"/>
    <property type="evidence" value="ECO:0007669"/>
    <property type="project" value="UniProtKB-SubCell"/>
</dbReference>
<keyword evidence="8" id="KW-0498">Mitosis</keyword>
<comment type="subcellular location">
    <subcellularLocation>
        <location evidence="1">Chromosome</location>
    </subcellularLocation>
    <subcellularLocation>
        <location evidence="2">Cytoplasm</location>
    </subcellularLocation>
</comment>
<dbReference type="VEuPathDB" id="PlasmoDB:PVPAM_140012400"/>
<keyword evidence="6" id="KW-0963">Cytoplasm</keyword>
<feature type="compositionally biased region" description="Acidic residues" evidence="11">
    <location>
        <begin position="359"/>
        <end position="377"/>
    </location>
</feature>
<dbReference type="GO" id="GO:0007076">
    <property type="term" value="P:mitotic chromosome condensation"/>
    <property type="evidence" value="ECO:0007669"/>
    <property type="project" value="InterPro"/>
</dbReference>
<evidence type="ECO:0000313" key="12">
    <source>
        <dbReference type="EMBL" id="SCO69626.1"/>
    </source>
</evidence>
<feature type="compositionally biased region" description="Basic and acidic residues" evidence="11">
    <location>
        <begin position="349"/>
        <end position="358"/>
    </location>
</feature>
<sequence>MKKLGVNTKAGANLTRIKENENLFKKPIEFNKNLRRLSFLNNKNNDANQKDHQDKCDKTKVKEINDVFKNCMVALSHNKICTRNAFDIRIIDHLEDLVNLNDEEINEELNDEMLETGDFNLSFTRASKAIEGATKVYGYRVEAIYDQTYNFLSNMNIAKQSEVNEELVEEKKNANEISNRKIKKRKLEFLQESSTLAKSSDITMDSVTVSNISVDTFFLKLNSTYDHSSSNSYLLPNLILNNDLSIQFDGDIDACEYKKRKKMEEATEEGVDEDTAATQTSGKFPPMIRSSSSYDNDCSDAMVKCYKKKLFLHSDVLRDILFGAGNEDFNSLNICPELDYFKAEISKHKMKRSESKELEDGEQGNDEDDDDDDEEEDDRRYAYNLNEEEHMSMHKGDDYGGERAKNNLASSVGGNLTMDNLLDDCDFHNASVGDGRMLNSSVNNNSMHFNDYKIEDLNIENVMQESLAFDNMNLNDSVGNNLNYSQSILSFQQGSNTMTGLPLPELMKSENKDFSLMNSLGGNFPLSTQNSLFFKNQGGSPTRKGLISTIPDEDTLWNRNVMTFENRLNAIDVNNKFNYHYYVPSKLMAHGNFRNLMDIAKGTHKNKHMVLQSVVQKKVKASFDVSLIDFENLYKEINDVELSTYDLWKKEKKKYVSNALFSIDQTSYIFETKDNCINCVNTVTDRIMKFSKAPMIAPGDYCGDLKLNVVLNEVNSDFVTNDMGQIHYGEGRNMESTFPENMDEHQDCHMQEGLNDAIDKFYNMDFDDIWQNENEHNLSKQGSKNENASALQLRQRVSHGTTLGNANMENVAKFVDVSKIKKILCDIVKPAGKEATGSEGPAQRNDQIVPYVEEKTTTFKDIIIATKSKMNPEEVNGTSIHMLFVCLLYTCNDQELLLEKIPNEDNFYVRYGLPVEYHVKPDDMLMLEN</sequence>
<accession>A0A1G4H447</accession>
<dbReference type="AlphaFoldDB" id="A0A1G4H447"/>
<dbReference type="PANTHER" id="PTHR13108:SF9">
    <property type="entry name" value="CONDENSIN COMPLEX SUBUNIT 2"/>
    <property type="match status" value="1"/>
</dbReference>
<dbReference type="GO" id="GO:0003682">
    <property type="term" value="F:chromatin binding"/>
    <property type="evidence" value="ECO:0007669"/>
    <property type="project" value="TreeGrafter"/>
</dbReference>
<comment type="similarity">
    <text evidence="3">Belongs to the CND2 (condensin subunit 2) family.</text>
</comment>
<dbReference type="VEuPathDB" id="PlasmoDB:PVX_122040"/>
<protein>
    <recommendedName>
        <fullName evidence="4">Condensin complex subunit 2</fullName>
    </recommendedName>
</protein>
<keyword evidence="7" id="KW-0132">Cell division</keyword>
<evidence type="ECO:0000256" key="5">
    <source>
        <dbReference type="ARBA" id="ARBA00022454"/>
    </source>
</evidence>
<feature type="compositionally biased region" description="Acidic residues" evidence="11">
    <location>
        <begin position="266"/>
        <end position="275"/>
    </location>
</feature>
<evidence type="ECO:0000256" key="1">
    <source>
        <dbReference type="ARBA" id="ARBA00004286"/>
    </source>
</evidence>
<evidence type="ECO:0000256" key="4">
    <source>
        <dbReference type="ARBA" id="ARBA00016065"/>
    </source>
</evidence>
<dbReference type="VEuPathDB" id="PlasmoDB:PVW1_140011100"/>